<dbReference type="GO" id="GO:0032259">
    <property type="term" value="P:methylation"/>
    <property type="evidence" value="ECO:0007669"/>
    <property type="project" value="UniProtKB-KW"/>
</dbReference>
<evidence type="ECO:0000256" key="1">
    <source>
        <dbReference type="ARBA" id="ARBA00004123"/>
    </source>
</evidence>
<keyword evidence="4" id="KW-0489">Methyltransferase</keyword>
<evidence type="ECO:0000313" key="10">
    <source>
        <dbReference type="Proteomes" id="UP000525089"/>
    </source>
</evidence>
<comment type="subcellular location">
    <subcellularLocation>
        <location evidence="2">Chromosome</location>
    </subcellularLocation>
    <subcellularLocation>
        <location evidence="1">Nucleus</location>
    </subcellularLocation>
</comment>
<feature type="compositionally biased region" description="Polar residues" evidence="8">
    <location>
        <begin position="772"/>
        <end position="797"/>
    </location>
</feature>
<evidence type="ECO:0000256" key="4">
    <source>
        <dbReference type="ARBA" id="ARBA00022603"/>
    </source>
</evidence>
<dbReference type="InterPro" id="IPR050777">
    <property type="entry name" value="SET2_Histone-Lys_MeTrsfase"/>
</dbReference>
<evidence type="ECO:0000256" key="6">
    <source>
        <dbReference type="ARBA" id="ARBA00022691"/>
    </source>
</evidence>
<evidence type="ECO:0000256" key="8">
    <source>
        <dbReference type="SAM" id="MobiDB-lite"/>
    </source>
</evidence>
<feature type="compositionally biased region" description="Basic and acidic residues" evidence="8">
    <location>
        <begin position="225"/>
        <end position="239"/>
    </location>
</feature>
<feature type="region of interest" description="Disordered" evidence="8">
    <location>
        <begin position="890"/>
        <end position="913"/>
    </location>
</feature>
<evidence type="ECO:0000256" key="5">
    <source>
        <dbReference type="ARBA" id="ARBA00022679"/>
    </source>
</evidence>
<feature type="region of interest" description="Disordered" evidence="8">
    <location>
        <begin position="625"/>
        <end position="833"/>
    </location>
</feature>
<evidence type="ECO:0000313" key="9">
    <source>
        <dbReference type="EMBL" id="NWS22970.1"/>
    </source>
</evidence>
<keyword evidence="6" id="KW-0949">S-adenosyl-L-methionine</keyword>
<keyword evidence="7" id="KW-0539">Nucleus</keyword>
<feature type="compositionally biased region" description="Polar residues" evidence="8">
    <location>
        <begin position="240"/>
        <end position="252"/>
    </location>
</feature>
<keyword evidence="5" id="KW-0808">Transferase</keyword>
<evidence type="ECO:0000256" key="3">
    <source>
        <dbReference type="ARBA" id="ARBA00022454"/>
    </source>
</evidence>
<proteinExistence type="predicted"/>
<organism evidence="9 10">
    <name type="scientific">Pachyramphus minor</name>
    <dbReference type="NCBI Taxonomy" id="369605"/>
    <lineage>
        <taxon>Eukaryota</taxon>
        <taxon>Metazoa</taxon>
        <taxon>Chordata</taxon>
        <taxon>Craniata</taxon>
        <taxon>Vertebrata</taxon>
        <taxon>Euteleostomi</taxon>
        <taxon>Archelosauria</taxon>
        <taxon>Archosauria</taxon>
        <taxon>Dinosauria</taxon>
        <taxon>Saurischia</taxon>
        <taxon>Theropoda</taxon>
        <taxon>Coelurosauria</taxon>
        <taxon>Aves</taxon>
        <taxon>Neognathae</taxon>
        <taxon>Neoaves</taxon>
        <taxon>Telluraves</taxon>
        <taxon>Australaves</taxon>
        <taxon>Passeriformes</taxon>
        <taxon>Tyrannidae</taxon>
        <taxon>Pachyramphus</taxon>
    </lineage>
</organism>
<protein>
    <submittedName>
        <fullName evidence="9">NSD1 protein</fullName>
    </submittedName>
</protein>
<dbReference type="GO" id="GO:0008168">
    <property type="term" value="F:methyltransferase activity"/>
    <property type="evidence" value="ECO:0007669"/>
    <property type="project" value="UniProtKB-KW"/>
</dbReference>
<feature type="non-terminal residue" evidence="9">
    <location>
        <position position="1"/>
    </location>
</feature>
<dbReference type="GO" id="GO:0005694">
    <property type="term" value="C:chromosome"/>
    <property type="evidence" value="ECO:0007669"/>
    <property type="project" value="UniProtKB-SubCell"/>
</dbReference>
<evidence type="ECO:0000256" key="2">
    <source>
        <dbReference type="ARBA" id="ARBA00004286"/>
    </source>
</evidence>
<feature type="non-terminal residue" evidence="9">
    <location>
        <position position="913"/>
    </location>
</feature>
<name>A0A7K5DRC2_9TYRA</name>
<dbReference type="GO" id="GO:0005634">
    <property type="term" value="C:nucleus"/>
    <property type="evidence" value="ECO:0007669"/>
    <property type="project" value="UniProtKB-SubCell"/>
</dbReference>
<dbReference type="Proteomes" id="UP000525089">
    <property type="component" value="Unassembled WGS sequence"/>
</dbReference>
<sequence>VSSRRPYREYYVDALGEPSEKTWVAGKAIVLFEGRHQFEELPVPRRRGKQKEKGYKHKVPQRFMAKWEVSVGQAEDILLGGPEDQKCSQNSSEPDSEKDMQSEYYTNGPGAERDRQLNGCFKSLAFDSRHAASEKGKLHIKPHVKKSSESRKRTRVKKSSARGEAPRGEIKDKTPESIVRNTIVGDLPEKHASHELRRIANSLTASSSTRENHLLSSFGERRFEKTPLKPDCENRKSDTLKNTLQGDLFSSPSFEREKSSLGILCSSKLQIHYSASDAGIEKKQTESDSSSSLSDGGDSDVDTMDQSSERASSALEVSDSSDKVEKEFPMTSSGNIKLSMYLSQKSSRRARKKSYRDRKPLGGSVTSRLDAEFADGELEVGFSDAEMSLMALECSSDARNDNLSPANKHTTPQSVSKDSSWPAVANQAILKPKSMKLPRIRSIKCKHKEKVGGLEPPLAEEEGGVNRCSSDTKGFSGLQRSGKVDGQKLLNNMHEKPRDSAEIETAVVKHVLSELKELSYRSMNDDASDSGTPKATVPLLFSSASGHGRLPIEPDYKFSTLLMMLKDMHDSKTKEQQLMTGQNIVPFRNTSTADGSGSNSASGLKSLSIVGPPYKIEKNGDCVQETVNPNSTISNSSFSRNPPTKLTGIGSGKREPASAAVSGTNGTNCVSKRNCSKSKQSSKLGDKTVSNRKDLKPGGPSKLLSRLSRDSGEHAFRVHGSVTSPLGNEAEDTERKECIDLTEHSTDEDSACLSDDNLGRIGRRPEAGRSVESCNSAENGQSPDLDSEANSESSLGDESNDINHVAPKKRWQRFNQSSARSNKHISRSREQGNLESAFGLNSRGFSLKGNECLGRRHSPHSKVLEGDLAVQDFENRLDVVDKHLNVCGKPNTSVMDSETKLGNFAPQSEFSAQ</sequence>
<keyword evidence="3" id="KW-0158">Chromosome</keyword>
<dbReference type="PANTHER" id="PTHR22884">
    <property type="entry name" value="SET DOMAIN PROTEINS"/>
    <property type="match status" value="1"/>
</dbReference>
<feature type="compositionally biased region" description="Polar residues" evidence="8">
    <location>
        <begin position="401"/>
        <end position="419"/>
    </location>
</feature>
<feature type="region of interest" description="Disordered" evidence="8">
    <location>
        <begin position="225"/>
        <end position="252"/>
    </location>
</feature>
<feature type="compositionally biased region" description="Basic and acidic residues" evidence="8">
    <location>
        <begin position="733"/>
        <end position="747"/>
    </location>
</feature>
<dbReference type="EMBL" id="VYXB01010560">
    <property type="protein sequence ID" value="NWS22970.1"/>
    <property type="molecule type" value="Genomic_DNA"/>
</dbReference>
<feature type="region of interest" description="Disordered" evidence="8">
    <location>
        <begin position="131"/>
        <end position="172"/>
    </location>
</feature>
<feature type="compositionally biased region" description="Polar residues" evidence="8">
    <location>
        <begin position="625"/>
        <end position="644"/>
    </location>
</feature>
<reference evidence="9 10" key="1">
    <citation type="submission" date="2019-09" db="EMBL/GenBank/DDBJ databases">
        <title>Bird 10,000 Genomes (B10K) Project - Family phase.</title>
        <authorList>
            <person name="Zhang G."/>
        </authorList>
    </citation>
    <scope>NUCLEOTIDE SEQUENCE [LARGE SCALE GENOMIC DNA]</scope>
    <source>
        <strain evidence="9">B10K-DU-001-72</strain>
        <tissue evidence="9">Muscle</tissue>
    </source>
</reference>
<comment type="caution">
    <text evidence="9">The sequence shown here is derived from an EMBL/GenBank/DDBJ whole genome shotgun (WGS) entry which is preliminary data.</text>
</comment>
<feature type="compositionally biased region" description="Low complexity" evidence="8">
    <location>
        <begin position="287"/>
        <end position="296"/>
    </location>
</feature>
<dbReference type="AlphaFoldDB" id="A0A7K5DRC2"/>
<feature type="compositionally biased region" description="Basic and acidic residues" evidence="8">
    <location>
        <begin position="707"/>
        <end position="716"/>
    </location>
</feature>
<keyword evidence="10" id="KW-1185">Reference proteome</keyword>
<feature type="region of interest" description="Disordered" evidence="8">
    <location>
        <begin position="78"/>
        <end position="115"/>
    </location>
</feature>
<accession>A0A7K5DRC2</accession>
<feature type="compositionally biased region" description="Polar residues" evidence="8">
    <location>
        <begin position="661"/>
        <end position="683"/>
    </location>
</feature>
<evidence type="ECO:0000256" key="7">
    <source>
        <dbReference type="ARBA" id="ARBA00023242"/>
    </source>
</evidence>
<feature type="region of interest" description="Disordered" evidence="8">
    <location>
        <begin position="279"/>
        <end position="364"/>
    </location>
</feature>
<feature type="region of interest" description="Disordered" evidence="8">
    <location>
        <begin position="399"/>
        <end position="420"/>
    </location>
</feature>
<gene>
    <name evidence="9" type="primary">Nsd1_1</name>
    <name evidence="9" type="ORF">PACMIN_R04283</name>
</gene>
<feature type="compositionally biased region" description="Basic and acidic residues" evidence="8">
    <location>
        <begin position="684"/>
        <end position="696"/>
    </location>
</feature>
<feature type="compositionally biased region" description="Basic residues" evidence="8">
    <location>
        <begin position="346"/>
        <end position="356"/>
    </location>
</feature>